<proteinExistence type="predicted"/>
<sequence length="220" mass="24938">MNVFAYHPSDPGKDLVHIDQWLTLYGPHVAGRCRICHQAMTVTAAKSQRQTHFSHANNSRCPSVVVNHVPYANLQNLPRDPALAANAKAYTLKNIEALYLKMKGIDKSLSWKEMIGFLEIAKRERVWELKDMPLGCIPYVLLTCADRLSANNFGRATDVFFVLEASPQQGSFWNFPVGYKRLLWEVALPSRNVTSHVIDLANPTAKSSDWYMRKIEPLLL</sequence>
<dbReference type="HOGENOM" id="CLU_1255517_0_0_4"/>
<protein>
    <submittedName>
        <fullName evidence="1">Uncharacterized protein</fullName>
    </submittedName>
</protein>
<gene>
    <name evidence="1" type="ordered locus">Vapar_4649</name>
</gene>
<accession>C5CLZ5</accession>
<dbReference type="AlphaFoldDB" id="C5CLZ5"/>
<evidence type="ECO:0000313" key="1">
    <source>
        <dbReference type="EMBL" id="ACS21254.1"/>
    </source>
</evidence>
<name>C5CLZ5_VARPS</name>
<dbReference type="eggNOG" id="ENOG5033V5E">
    <property type="taxonomic scope" value="Bacteria"/>
</dbReference>
<organism evidence="1">
    <name type="scientific">Variovorax paradoxus (strain S110)</name>
    <dbReference type="NCBI Taxonomy" id="543728"/>
    <lineage>
        <taxon>Bacteria</taxon>
        <taxon>Pseudomonadati</taxon>
        <taxon>Pseudomonadota</taxon>
        <taxon>Betaproteobacteria</taxon>
        <taxon>Burkholderiales</taxon>
        <taxon>Comamonadaceae</taxon>
        <taxon>Variovorax</taxon>
    </lineage>
</organism>
<dbReference type="EMBL" id="CP001635">
    <property type="protein sequence ID" value="ACS21254.1"/>
    <property type="molecule type" value="Genomic_DNA"/>
</dbReference>
<reference evidence="1" key="1">
    <citation type="submission" date="2009-06" db="EMBL/GenBank/DDBJ databases">
        <title>Complete sequence of chromosome 1 of Variovorax paradoxus S110.</title>
        <authorList>
            <consortium name="US DOE Joint Genome Institute"/>
            <person name="Lucas S."/>
            <person name="Copeland A."/>
            <person name="Lapidus A."/>
            <person name="Glavina del Rio T."/>
            <person name="Tice H."/>
            <person name="Bruce D."/>
            <person name="Goodwin L."/>
            <person name="Pitluck S."/>
            <person name="Chertkov O."/>
            <person name="Brettin T."/>
            <person name="Detter J.C."/>
            <person name="Han C."/>
            <person name="Larimer F."/>
            <person name="Land M."/>
            <person name="Hauser L."/>
            <person name="Kyrpides N."/>
            <person name="Ovchinnikova G."/>
            <person name="Orwin P."/>
            <person name="Leadbetter J.R."/>
            <person name="Spain J.C."/>
            <person name="Han J.I."/>
        </authorList>
    </citation>
    <scope>NUCLEOTIDE SEQUENCE</scope>
    <source>
        <strain evidence="1">S110</strain>
    </source>
</reference>
<dbReference type="KEGG" id="vap:Vapar_4649"/>